<accession>A0A8X6WRU2</accession>
<protein>
    <submittedName>
        <fullName evidence="2">Uncharacterized protein</fullName>
    </submittedName>
</protein>
<gene>
    <name evidence="2" type="ORF">TNIN_362441</name>
</gene>
<proteinExistence type="predicted"/>
<evidence type="ECO:0000313" key="2">
    <source>
        <dbReference type="EMBL" id="GFY40134.1"/>
    </source>
</evidence>
<reference evidence="2" key="1">
    <citation type="submission" date="2020-08" db="EMBL/GenBank/DDBJ databases">
        <title>Multicomponent nature underlies the extraordinary mechanical properties of spider dragline silk.</title>
        <authorList>
            <person name="Kono N."/>
            <person name="Nakamura H."/>
            <person name="Mori M."/>
            <person name="Yoshida Y."/>
            <person name="Ohtoshi R."/>
            <person name="Malay A.D."/>
            <person name="Moran D.A.P."/>
            <person name="Tomita M."/>
            <person name="Numata K."/>
            <person name="Arakawa K."/>
        </authorList>
    </citation>
    <scope>NUCLEOTIDE SEQUENCE</scope>
</reference>
<dbReference type="EMBL" id="BMAV01001714">
    <property type="protein sequence ID" value="GFY40134.1"/>
    <property type="molecule type" value="Genomic_DNA"/>
</dbReference>
<comment type="caution">
    <text evidence="2">The sequence shown here is derived from an EMBL/GenBank/DDBJ whole genome shotgun (WGS) entry which is preliminary data.</text>
</comment>
<dbReference type="PROSITE" id="PS51257">
    <property type="entry name" value="PROKAR_LIPOPROTEIN"/>
    <property type="match status" value="1"/>
</dbReference>
<keyword evidence="3" id="KW-1185">Reference proteome</keyword>
<evidence type="ECO:0000313" key="3">
    <source>
        <dbReference type="Proteomes" id="UP000886998"/>
    </source>
</evidence>
<name>A0A8X6WRU2_9ARAC</name>
<feature type="compositionally biased region" description="Polar residues" evidence="1">
    <location>
        <begin position="165"/>
        <end position="180"/>
    </location>
</feature>
<dbReference type="Proteomes" id="UP000886998">
    <property type="component" value="Unassembled WGS sequence"/>
</dbReference>
<evidence type="ECO:0000256" key="1">
    <source>
        <dbReference type="SAM" id="MobiDB-lite"/>
    </source>
</evidence>
<organism evidence="2 3">
    <name type="scientific">Trichonephila inaurata madagascariensis</name>
    <dbReference type="NCBI Taxonomy" id="2747483"/>
    <lineage>
        <taxon>Eukaryota</taxon>
        <taxon>Metazoa</taxon>
        <taxon>Ecdysozoa</taxon>
        <taxon>Arthropoda</taxon>
        <taxon>Chelicerata</taxon>
        <taxon>Arachnida</taxon>
        <taxon>Araneae</taxon>
        <taxon>Araneomorphae</taxon>
        <taxon>Entelegynae</taxon>
        <taxon>Araneoidea</taxon>
        <taxon>Nephilidae</taxon>
        <taxon>Trichonephila</taxon>
        <taxon>Trichonephila inaurata</taxon>
    </lineage>
</organism>
<feature type="compositionally biased region" description="Basic and acidic residues" evidence="1">
    <location>
        <begin position="143"/>
        <end position="161"/>
    </location>
</feature>
<feature type="region of interest" description="Disordered" evidence="1">
    <location>
        <begin position="123"/>
        <end position="180"/>
    </location>
</feature>
<dbReference type="AlphaFoldDB" id="A0A8X6WRU2"/>
<sequence length="180" mass="20246">MHRGRGERNVKTGEKRDLKTREILSCNATPATIGCWASPNPVICAFMQPIADRLDSGLNPHHPKKRAKKYSFICRKKIDRLKKSFEVNTIYLINFLNKTEIIEQLSFYQALECQTLIRGPLERLGPQQEEGPSSEDPSLLDSSVEREESCNAERNGKEGDGNLKNFPSISASSEAVASFY</sequence>